<accession>A0AAX3NEE5</accession>
<keyword evidence="1" id="KW-0614">Plasmid</keyword>
<evidence type="ECO:0000313" key="1">
    <source>
        <dbReference type="EMBL" id="WEA14992.1"/>
    </source>
</evidence>
<gene>
    <name evidence="1" type="ORF">PWF74_10785</name>
</gene>
<sequence length="56" mass="6896">MEKREIMAYEVMETIKSKNKTKTKKTRFDKHEDALRYAAESKHRTEVYQLEYRKIN</sequence>
<dbReference type="Proteomes" id="UP001217324">
    <property type="component" value="Plasmid unnamed1"/>
</dbReference>
<organism evidence="1 2">
    <name type="scientific">Lactococcus garvieae</name>
    <dbReference type="NCBI Taxonomy" id="1363"/>
    <lineage>
        <taxon>Bacteria</taxon>
        <taxon>Bacillati</taxon>
        <taxon>Bacillota</taxon>
        <taxon>Bacilli</taxon>
        <taxon>Lactobacillales</taxon>
        <taxon>Streptococcaceae</taxon>
        <taxon>Lactococcus</taxon>
    </lineage>
</organism>
<proteinExistence type="predicted"/>
<protein>
    <submittedName>
        <fullName evidence="1">Uncharacterized protein</fullName>
    </submittedName>
</protein>
<dbReference type="RefSeq" id="WP_274978455.1">
    <property type="nucleotide sequence ID" value="NZ_CP118628.1"/>
</dbReference>
<name>A0AAX3NEE5_9LACT</name>
<geneLocation type="plasmid" evidence="1 2">
    <name>unnamed1</name>
</geneLocation>
<dbReference type="AlphaFoldDB" id="A0AAX3NEE5"/>
<reference evidence="1" key="1">
    <citation type="submission" date="2023-02" db="EMBL/GenBank/DDBJ databases">
        <title>Comparative genomics and fermentation flavor characterization of five lactic acid bacteria reveal flavor biosynthesis metabolic pathways in fermented muskmelon puree.</title>
        <authorList>
            <person name="Yuan L."/>
            <person name="Li M."/>
            <person name="Xu X."/>
            <person name="Lao F."/>
            <person name="Wu J."/>
        </authorList>
    </citation>
    <scope>NUCLEOTIDE SEQUENCE</scope>
    <source>
        <strain evidence="1">Pa-2</strain>
        <plasmid evidence="1">unnamed1</plasmid>
    </source>
</reference>
<dbReference type="EMBL" id="CP118628">
    <property type="protein sequence ID" value="WEA14992.1"/>
    <property type="molecule type" value="Genomic_DNA"/>
</dbReference>
<evidence type="ECO:0000313" key="2">
    <source>
        <dbReference type="Proteomes" id="UP001217324"/>
    </source>
</evidence>